<dbReference type="Pfam" id="PF16745">
    <property type="entry name" value="RsgA_N"/>
    <property type="match status" value="1"/>
</dbReference>
<name>A0AAU8ABW2_9FIRM</name>
<protein>
    <recommendedName>
        <fullName evidence="10">Small ribosomal subunit biogenesis GTPase RsgA</fullName>
        <ecNumber evidence="10">3.6.1.-</ecNumber>
    </recommendedName>
</protein>
<evidence type="ECO:0000256" key="5">
    <source>
        <dbReference type="ARBA" id="ARBA00022741"/>
    </source>
</evidence>
<comment type="function">
    <text evidence="10">One of several proteins that assist in the late maturation steps of the functional core of the 30S ribosomal subunit. Helps release RbfA from mature subunits. May play a role in the assembly of ribosomal proteins into the subunit. Circularly permuted GTPase that catalyzes slow GTP hydrolysis, GTPase activity is stimulated by the 30S ribosomal subunit.</text>
</comment>
<dbReference type="PANTHER" id="PTHR32120:SF11">
    <property type="entry name" value="SMALL RIBOSOMAL SUBUNIT BIOGENESIS GTPASE RSGA 1, MITOCHONDRIAL-RELATED"/>
    <property type="match status" value="1"/>
</dbReference>
<dbReference type="SUPFAM" id="SSF50249">
    <property type="entry name" value="Nucleic acid-binding proteins"/>
    <property type="match status" value="1"/>
</dbReference>
<dbReference type="Gene3D" id="3.40.50.300">
    <property type="entry name" value="P-loop containing nucleotide triphosphate hydrolases"/>
    <property type="match status" value="1"/>
</dbReference>
<dbReference type="InterPro" id="IPR012340">
    <property type="entry name" value="NA-bd_OB-fold"/>
</dbReference>
<feature type="binding site" evidence="10">
    <location>
        <begin position="154"/>
        <end position="162"/>
    </location>
    <ligand>
        <name>GTP</name>
        <dbReference type="ChEBI" id="CHEBI:37565"/>
    </ligand>
</feature>
<comment type="subunit">
    <text evidence="10">Monomer. Associates with 30S ribosomal subunit, binds 16S rRNA.</text>
</comment>
<dbReference type="PROSITE" id="PS51721">
    <property type="entry name" value="G_CP"/>
    <property type="match status" value="1"/>
</dbReference>
<dbReference type="GO" id="GO:0005525">
    <property type="term" value="F:GTP binding"/>
    <property type="evidence" value="ECO:0007669"/>
    <property type="project" value="UniProtKB-UniRule"/>
</dbReference>
<dbReference type="GO" id="GO:0005737">
    <property type="term" value="C:cytoplasm"/>
    <property type="evidence" value="ECO:0007669"/>
    <property type="project" value="UniProtKB-SubCell"/>
</dbReference>
<evidence type="ECO:0000256" key="4">
    <source>
        <dbReference type="ARBA" id="ARBA00022730"/>
    </source>
</evidence>
<dbReference type="GO" id="GO:0042274">
    <property type="term" value="P:ribosomal small subunit biogenesis"/>
    <property type="evidence" value="ECO:0007669"/>
    <property type="project" value="UniProtKB-UniRule"/>
</dbReference>
<keyword evidence="2 10" id="KW-0690">Ribosome biogenesis</keyword>
<dbReference type="PANTHER" id="PTHR32120">
    <property type="entry name" value="SMALL RIBOSOMAL SUBUNIT BIOGENESIS GTPASE RSGA"/>
    <property type="match status" value="1"/>
</dbReference>
<dbReference type="InterPro" id="IPR031944">
    <property type="entry name" value="RsgA_N"/>
</dbReference>
<dbReference type="EC" id="3.6.1.-" evidence="10"/>
<proteinExistence type="inferred from homology"/>
<evidence type="ECO:0000256" key="9">
    <source>
        <dbReference type="ARBA" id="ARBA00023134"/>
    </source>
</evidence>
<dbReference type="InterPro" id="IPR010914">
    <property type="entry name" value="RsgA_GTPase_dom"/>
</dbReference>
<keyword evidence="7 10" id="KW-0862">Zinc</keyword>
<organism evidence="13">
    <name type="scientific">Christensenella massiliensis</name>
    <dbReference type="NCBI Taxonomy" id="1805714"/>
    <lineage>
        <taxon>Bacteria</taxon>
        <taxon>Bacillati</taxon>
        <taxon>Bacillota</taxon>
        <taxon>Clostridia</taxon>
        <taxon>Christensenellales</taxon>
        <taxon>Christensenellaceae</taxon>
        <taxon>Christensenella</taxon>
    </lineage>
</organism>
<feature type="binding site" evidence="10">
    <location>
        <position position="236"/>
    </location>
    <ligand>
        <name>Zn(2+)</name>
        <dbReference type="ChEBI" id="CHEBI:29105"/>
    </ligand>
</feature>
<dbReference type="InterPro" id="IPR030378">
    <property type="entry name" value="G_CP_dom"/>
</dbReference>
<dbReference type="NCBIfam" id="TIGR00157">
    <property type="entry name" value="ribosome small subunit-dependent GTPase A"/>
    <property type="match status" value="1"/>
</dbReference>
<comment type="cofactor">
    <cofactor evidence="10">
        <name>Zn(2+)</name>
        <dbReference type="ChEBI" id="CHEBI:29105"/>
    </cofactor>
    <text evidence="10">Binds 1 zinc ion per subunit.</text>
</comment>
<keyword evidence="3 10" id="KW-0479">Metal-binding</keyword>
<dbReference type="Pfam" id="PF03193">
    <property type="entry name" value="RsgA_GTPase"/>
    <property type="match status" value="1"/>
</dbReference>
<evidence type="ECO:0000256" key="7">
    <source>
        <dbReference type="ARBA" id="ARBA00022833"/>
    </source>
</evidence>
<dbReference type="SUPFAM" id="SSF52540">
    <property type="entry name" value="P-loop containing nucleoside triphosphate hydrolases"/>
    <property type="match status" value="1"/>
</dbReference>
<keyword evidence="1 10" id="KW-0963">Cytoplasm</keyword>
<dbReference type="EMBL" id="CP117826">
    <property type="protein sequence ID" value="XCC63524.1"/>
    <property type="molecule type" value="Genomic_DNA"/>
</dbReference>
<dbReference type="InterPro" id="IPR027417">
    <property type="entry name" value="P-loop_NTPase"/>
</dbReference>
<dbReference type="CDD" id="cd04466">
    <property type="entry name" value="S1_YloQ_GTPase"/>
    <property type="match status" value="1"/>
</dbReference>
<evidence type="ECO:0000256" key="1">
    <source>
        <dbReference type="ARBA" id="ARBA00022490"/>
    </source>
</evidence>
<dbReference type="InterPro" id="IPR004881">
    <property type="entry name" value="Ribosome_biogen_GTPase_RsgA"/>
</dbReference>
<feature type="domain" description="CP-type G" evidence="12">
    <location>
        <begin position="57"/>
        <end position="213"/>
    </location>
</feature>
<evidence type="ECO:0000256" key="10">
    <source>
        <dbReference type="HAMAP-Rule" id="MF_01820"/>
    </source>
</evidence>
<dbReference type="GO" id="GO:0019843">
    <property type="term" value="F:rRNA binding"/>
    <property type="evidence" value="ECO:0007669"/>
    <property type="project" value="UniProtKB-KW"/>
</dbReference>
<keyword evidence="6 10" id="KW-0378">Hydrolase</keyword>
<keyword evidence="8 10" id="KW-0694">RNA-binding</keyword>
<comment type="similarity">
    <text evidence="10">Belongs to the TRAFAC class YlqF/YawG GTPase family. RsgA subfamily.</text>
</comment>
<evidence type="ECO:0000259" key="11">
    <source>
        <dbReference type="PROSITE" id="PS50936"/>
    </source>
</evidence>
<dbReference type="Gene3D" id="1.10.40.50">
    <property type="entry name" value="Probable gtpase engc, domain 3"/>
    <property type="match status" value="1"/>
</dbReference>
<evidence type="ECO:0000259" key="12">
    <source>
        <dbReference type="PROSITE" id="PS51721"/>
    </source>
</evidence>
<feature type="binding site" evidence="10">
    <location>
        <position position="241"/>
    </location>
    <ligand>
        <name>Zn(2+)</name>
        <dbReference type="ChEBI" id="CHEBI:29105"/>
    </ligand>
</feature>
<evidence type="ECO:0000256" key="6">
    <source>
        <dbReference type="ARBA" id="ARBA00022801"/>
    </source>
</evidence>
<feature type="binding site" evidence="10">
    <location>
        <position position="243"/>
    </location>
    <ligand>
        <name>Zn(2+)</name>
        <dbReference type="ChEBI" id="CHEBI:29105"/>
    </ligand>
</feature>
<keyword evidence="9 10" id="KW-0342">GTP-binding</keyword>
<dbReference type="PROSITE" id="PS50936">
    <property type="entry name" value="ENGC_GTPASE"/>
    <property type="match status" value="1"/>
</dbReference>
<dbReference type="GO" id="GO:0003924">
    <property type="term" value="F:GTPase activity"/>
    <property type="evidence" value="ECO:0007669"/>
    <property type="project" value="UniProtKB-UniRule"/>
</dbReference>
<comment type="subcellular location">
    <subcellularLocation>
        <location evidence="10">Cytoplasm</location>
    </subcellularLocation>
</comment>
<reference evidence="13" key="1">
    <citation type="submission" date="2023-02" db="EMBL/GenBank/DDBJ databases">
        <title>Gut commensal Christensenella minuta modulates host metabolism via a new class of secondary bile acids.</title>
        <authorList>
            <person name="Liu C."/>
        </authorList>
    </citation>
    <scope>NUCLEOTIDE SEQUENCE</scope>
    <source>
        <strain evidence="13">CA70</strain>
    </source>
</reference>
<keyword evidence="4 10" id="KW-0699">rRNA-binding</keyword>
<evidence type="ECO:0000256" key="2">
    <source>
        <dbReference type="ARBA" id="ARBA00022517"/>
    </source>
</evidence>
<feature type="binding site" evidence="10">
    <location>
        <position position="249"/>
    </location>
    <ligand>
        <name>Zn(2+)</name>
        <dbReference type="ChEBI" id="CHEBI:29105"/>
    </ligand>
</feature>
<keyword evidence="5 10" id="KW-0547">Nucleotide-binding</keyword>
<dbReference type="GO" id="GO:0046872">
    <property type="term" value="F:metal ion binding"/>
    <property type="evidence" value="ECO:0007669"/>
    <property type="project" value="UniProtKB-KW"/>
</dbReference>
<feature type="domain" description="EngC GTPase" evidence="11">
    <location>
        <begin position="66"/>
        <end position="211"/>
    </location>
</feature>
<evidence type="ECO:0000256" key="8">
    <source>
        <dbReference type="ARBA" id="ARBA00022884"/>
    </source>
</evidence>
<dbReference type="HAMAP" id="MF_01820">
    <property type="entry name" value="GTPase_RsgA"/>
    <property type="match status" value="1"/>
</dbReference>
<dbReference type="AlphaFoldDB" id="A0AAU8ABW2"/>
<evidence type="ECO:0000313" key="13">
    <source>
        <dbReference type="EMBL" id="XCC63524.1"/>
    </source>
</evidence>
<gene>
    <name evidence="10 13" type="primary">rsgA</name>
    <name evidence="13" type="ORF">PUP29_02435</name>
</gene>
<accession>A0AAU8ABW2</accession>
<feature type="binding site" evidence="10">
    <location>
        <begin position="106"/>
        <end position="109"/>
    </location>
    <ligand>
        <name>GTP</name>
        <dbReference type="ChEBI" id="CHEBI:37565"/>
    </ligand>
</feature>
<dbReference type="CDD" id="cd01854">
    <property type="entry name" value="YjeQ_EngC"/>
    <property type="match status" value="1"/>
</dbReference>
<sequence length="278" mass="30863">MKGIGGFYYVSDGKGNVFECKARGRFRREGLKPMTGDLVEFEALRGGGSIEEILPRRNALVRPMAANIDKLLLVLSAGKPAPDLILADKLLIQAEKNKIEPVILINKTDMDRIQAEAIRRQYACYAVLLTSARTNEGIGPLKEILRGKSACFAGQSAVGKSSLLNRLDPALTLETGGLSKKTARGRHTTRQAELFYIADCDAYIIDTPGFSMFETGLDKSETAVYYPEFRIAAQACRFASCRHDKEPDCAVKAAVERGDIPRERYERYIRIIHSLEEK</sequence>
<evidence type="ECO:0000256" key="3">
    <source>
        <dbReference type="ARBA" id="ARBA00022723"/>
    </source>
</evidence>
<dbReference type="Gene3D" id="2.40.50.140">
    <property type="entry name" value="Nucleic acid-binding proteins"/>
    <property type="match status" value="1"/>
</dbReference>